<dbReference type="STRING" id="4999.A0A1Y1URZ0"/>
<dbReference type="OrthoDB" id="1747771at2759"/>
<dbReference type="SMART" id="SM00066">
    <property type="entry name" value="GAL4"/>
    <property type="match status" value="1"/>
</dbReference>
<dbReference type="PANTHER" id="PTHR31001:SF89">
    <property type="entry name" value="ZN(2)-C6 FUNGAL-TYPE DOMAIN-CONTAINING PROTEIN"/>
    <property type="match status" value="1"/>
</dbReference>
<keyword evidence="6" id="KW-1185">Reference proteome</keyword>
<proteinExistence type="predicted"/>
<evidence type="ECO:0000259" key="4">
    <source>
        <dbReference type="PROSITE" id="PS50048"/>
    </source>
</evidence>
<dbReference type="CDD" id="cd00067">
    <property type="entry name" value="GAL4"/>
    <property type="match status" value="1"/>
</dbReference>
<dbReference type="SUPFAM" id="SSF57701">
    <property type="entry name" value="Zn2/Cys6 DNA-binding domain"/>
    <property type="match status" value="1"/>
</dbReference>
<accession>A0A1Y1URZ0</accession>
<dbReference type="PROSITE" id="PS00463">
    <property type="entry name" value="ZN2_CY6_FUNGAL_1"/>
    <property type="match status" value="1"/>
</dbReference>
<dbReference type="Proteomes" id="UP000193218">
    <property type="component" value="Unassembled WGS sequence"/>
</dbReference>
<feature type="coiled-coil region" evidence="3">
    <location>
        <begin position="63"/>
        <end position="93"/>
    </location>
</feature>
<dbReference type="EMBL" id="NBSH01000001">
    <property type="protein sequence ID" value="ORX40800.1"/>
    <property type="molecule type" value="Genomic_DNA"/>
</dbReference>
<dbReference type="InterPro" id="IPR036864">
    <property type="entry name" value="Zn2-C6_fun-type_DNA-bd_sf"/>
</dbReference>
<dbReference type="GO" id="GO:0005634">
    <property type="term" value="C:nucleus"/>
    <property type="evidence" value="ECO:0007669"/>
    <property type="project" value="UniProtKB-SubCell"/>
</dbReference>
<dbReference type="PROSITE" id="PS50048">
    <property type="entry name" value="ZN2_CY6_FUNGAL_2"/>
    <property type="match status" value="1"/>
</dbReference>
<evidence type="ECO:0000256" key="2">
    <source>
        <dbReference type="ARBA" id="ARBA00023242"/>
    </source>
</evidence>
<dbReference type="GO" id="GO:0000981">
    <property type="term" value="F:DNA-binding transcription factor activity, RNA polymerase II-specific"/>
    <property type="evidence" value="ECO:0007669"/>
    <property type="project" value="InterPro"/>
</dbReference>
<keyword evidence="2" id="KW-0539">Nucleus</keyword>
<comment type="subcellular location">
    <subcellularLocation>
        <location evidence="1">Nucleus</location>
    </subcellularLocation>
</comment>
<dbReference type="AlphaFoldDB" id="A0A1Y1URZ0"/>
<organism evidence="5 6">
    <name type="scientific">Kockovaella imperatae</name>
    <dbReference type="NCBI Taxonomy" id="4999"/>
    <lineage>
        <taxon>Eukaryota</taxon>
        <taxon>Fungi</taxon>
        <taxon>Dikarya</taxon>
        <taxon>Basidiomycota</taxon>
        <taxon>Agaricomycotina</taxon>
        <taxon>Tremellomycetes</taxon>
        <taxon>Tremellales</taxon>
        <taxon>Cuniculitremaceae</taxon>
        <taxon>Kockovaella</taxon>
    </lineage>
</organism>
<feature type="domain" description="Zn(2)-C6 fungal-type" evidence="4">
    <location>
        <begin position="10"/>
        <end position="39"/>
    </location>
</feature>
<gene>
    <name evidence="5" type="ORF">BD324DRAFT_21867</name>
</gene>
<name>A0A1Y1URZ0_9TREE</name>
<comment type="caution">
    <text evidence="5">The sequence shown here is derived from an EMBL/GenBank/DDBJ whole genome shotgun (WGS) entry which is preliminary data.</text>
</comment>
<evidence type="ECO:0000313" key="6">
    <source>
        <dbReference type="Proteomes" id="UP000193218"/>
    </source>
</evidence>
<dbReference type="RefSeq" id="XP_021874479.1">
    <property type="nucleotide sequence ID" value="XM_022012206.1"/>
</dbReference>
<dbReference type="InParanoid" id="A0A1Y1URZ0"/>
<dbReference type="Gene3D" id="4.10.240.10">
    <property type="entry name" value="Zn(2)-C6 fungal-type DNA-binding domain"/>
    <property type="match status" value="1"/>
</dbReference>
<dbReference type="InterPro" id="IPR001138">
    <property type="entry name" value="Zn2Cys6_DnaBD"/>
</dbReference>
<dbReference type="GeneID" id="33554014"/>
<dbReference type="Pfam" id="PF00172">
    <property type="entry name" value="Zn_clus"/>
    <property type="match status" value="1"/>
</dbReference>
<evidence type="ECO:0000256" key="3">
    <source>
        <dbReference type="SAM" id="Coils"/>
    </source>
</evidence>
<evidence type="ECO:0000313" key="5">
    <source>
        <dbReference type="EMBL" id="ORX40800.1"/>
    </source>
</evidence>
<dbReference type="CDD" id="cd12148">
    <property type="entry name" value="fungal_TF_MHR"/>
    <property type="match status" value="1"/>
</dbReference>
<sequence>MSELGRVKKSCEPCRKRKSRCNDEIPCQSCILRGTQASCNPNVPRIARFSPYDRPVSTPRPGLDQIRASLVALEETVKTLQQSEADVDAEESLDSDEHKANWIRMTAVLPSTEAMEILLEFLHQECDWLYFHPKVIPLWQRAFRHRAVSTPTAGLLCGSLATAALLIGPHRQSLYRPQVDTTQLHTTLYKLALEFIEETEDVASLSHLDQLLAICFYGTYTGNIRTLRNLVLHVQSMFAAAEKTNFLDESSIMWENTTAEERNHMRQTAESIIMCKRWSTLTPGPYSSIADIPTNVCRPNRVRANLRTPISVDGSEPDTEGTHFRVLRLRGSAERQRSSMYPAISFELTAFFTRITTLAAASSASDAERSRALLGEMMAWKEDRLIGNGFGLIGVEHINPEDHLSCLALAQSVYLHHAFYCVLAIFLRPWLADPRINPTHTERFLQQACLDNAEAVMNTIPHIKLLVASGRAPIILPWLASNLFNAAINFAIPVLRAVKHNSPHEKDEAVRRLLVIPSTFQTDPWLSPIGDQAAAIPQQPVPIEVLQNFDVWRCAKSMLTILDGMSVLNHSPFSVQAQARLEELIQQTGLRQTEAMLKPPFTDLNGGLPNAPLPGSPVDGLLGRDTMDEGTLLEELLQDPAIWEQLAAYSVSESI</sequence>
<dbReference type="GO" id="GO:0008270">
    <property type="term" value="F:zinc ion binding"/>
    <property type="evidence" value="ECO:0007669"/>
    <property type="project" value="InterPro"/>
</dbReference>
<evidence type="ECO:0000256" key="1">
    <source>
        <dbReference type="ARBA" id="ARBA00004123"/>
    </source>
</evidence>
<reference evidence="5 6" key="1">
    <citation type="submission" date="2017-03" db="EMBL/GenBank/DDBJ databases">
        <title>Widespread Adenine N6-methylation of Active Genes in Fungi.</title>
        <authorList>
            <consortium name="DOE Joint Genome Institute"/>
            <person name="Mondo S.J."/>
            <person name="Dannebaum R.O."/>
            <person name="Kuo R.C."/>
            <person name="Louie K.B."/>
            <person name="Bewick A.J."/>
            <person name="Labutti K."/>
            <person name="Haridas S."/>
            <person name="Kuo A."/>
            <person name="Salamov A."/>
            <person name="Ahrendt S.R."/>
            <person name="Lau R."/>
            <person name="Bowen B.P."/>
            <person name="Lipzen A."/>
            <person name="Sullivan W."/>
            <person name="Andreopoulos W.B."/>
            <person name="Clum A."/>
            <person name="Lindquist E."/>
            <person name="Daum C."/>
            <person name="Northen T.R."/>
            <person name="Ramamoorthy G."/>
            <person name="Schmitz R.J."/>
            <person name="Gryganskyi A."/>
            <person name="Culley D."/>
            <person name="Magnuson J."/>
            <person name="James T.Y."/>
            <person name="O'Malley M.A."/>
            <person name="Stajich J.E."/>
            <person name="Spatafora J.W."/>
            <person name="Visel A."/>
            <person name="Grigoriev I.V."/>
        </authorList>
    </citation>
    <scope>NUCLEOTIDE SEQUENCE [LARGE SCALE GENOMIC DNA]</scope>
    <source>
        <strain evidence="5 6">NRRL Y-17943</strain>
    </source>
</reference>
<dbReference type="PANTHER" id="PTHR31001">
    <property type="entry name" value="UNCHARACTERIZED TRANSCRIPTIONAL REGULATORY PROTEIN"/>
    <property type="match status" value="1"/>
</dbReference>
<keyword evidence="3" id="KW-0175">Coiled coil</keyword>
<dbReference type="InterPro" id="IPR050613">
    <property type="entry name" value="Sec_Metabolite_Reg"/>
</dbReference>
<protein>
    <recommendedName>
        <fullName evidence="4">Zn(2)-C6 fungal-type domain-containing protein</fullName>
    </recommendedName>
</protein>